<evidence type="ECO:0000313" key="5">
    <source>
        <dbReference type="Proteomes" id="UP000642748"/>
    </source>
</evidence>
<name>A0A8J3VPE8_9ACTN</name>
<comment type="caution">
    <text evidence="4">The sequence shown here is derived from an EMBL/GenBank/DDBJ whole genome shotgun (WGS) entry which is preliminary data.</text>
</comment>
<dbReference type="InterPro" id="IPR016181">
    <property type="entry name" value="Acyl_CoA_acyltransferase"/>
</dbReference>
<evidence type="ECO:0000256" key="2">
    <source>
        <dbReference type="ARBA" id="ARBA00023315"/>
    </source>
</evidence>
<dbReference type="PROSITE" id="PS51186">
    <property type="entry name" value="GNAT"/>
    <property type="match status" value="1"/>
</dbReference>
<accession>A0A8J3VPE8</accession>
<dbReference type="GO" id="GO:0016747">
    <property type="term" value="F:acyltransferase activity, transferring groups other than amino-acyl groups"/>
    <property type="evidence" value="ECO:0007669"/>
    <property type="project" value="InterPro"/>
</dbReference>
<dbReference type="InterPro" id="IPR050832">
    <property type="entry name" value="Bact_Acetyltransf"/>
</dbReference>
<keyword evidence="2" id="KW-0012">Acyltransferase</keyword>
<dbReference type="Gene3D" id="3.40.630.30">
    <property type="match status" value="1"/>
</dbReference>
<protein>
    <recommendedName>
        <fullName evidence="3">N-acetyltransferase domain-containing protein</fullName>
    </recommendedName>
</protein>
<dbReference type="SUPFAM" id="SSF55729">
    <property type="entry name" value="Acyl-CoA N-acyltransferases (Nat)"/>
    <property type="match status" value="1"/>
</dbReference>
<keyword evidence="1" id="KW-0808">Transferase</keyword>
<dbReference type="PANTHER" id="PTHR43877:SF1">
    <property type="entry name" value="ACETYLTRANSFERASE"/>
    <property type="match status" value="1"/>
</dbReference>
<keyword evidence="5" id="KW-1185">Reference proteome</keyword>
<sequence length="171" mass="18884">MSVVVRPATVDDAAGLAQLWIDSGRFFASINPDTAQEPDPDGLVEWFAELYQKLVADPSMLVLTAAVDGTLAGELSARLLEPLPSAARQVQSDFRRRRVHVDSLSVAEPYRRSGVGTALMTAAERWAVERGAEVVTLESNADNPTSMPFYEHRMGYRRHEVVFRKVLDARG</sequence>
<proteinExistence type="predicted"/>
<dbReference type="CDD" id="cd04301">
    <property type="entry name" value="NAT_SF"/>
    <property type="match status" value="1"/>
</dbReference>
<gene>
    <name evidence="4" type="ORF">Raf01_21920</name>
</gene>
<dbReference type="Pfam" id="PF00583">
    <property type="entry name" value="Acetyltransf_1"/>
    <property type="match status" value="1"/>
</dbReference>
<evidence type="ECO:0000256" key="1">
    <source>
        <dbReference type="ARBA" id="ARBA00022679"/>
    </source>
</evidence>
<dbReference type="RefSeq" id="WP_203917693.1">
    <property type="nucleotide sequence ID" value="NZ_BONZ01000021.1"/>
</dbReference>
<organism evidence="4 5">
    <name type="scientific">Rugosimonospora africana</name>
    <dbReference type="NCBI Taxonomy" id="556532"/>
    <lineage>
        <taxon>Bacteria</taxon>
        <taxon>Bacillati</taxon>
        <taxon>Actinomycetota</taxon>
        <taxon>Actinomycetes</taxon>
        <taxon>Micromonosporales</taxon>
        <taxon>Micromonosporaceae</taxon>
        <taxon>Rugosimonospora</taxon>
    </lineage>
</organism>
<feature type="domain" description="N-acetyltransferase" evidence="3">
    <location>
        <begin position="3"/>
        <end position="171"/>
    </location>
</feature>
<dbReference type="Proteomes" id="UP000642748">
    <property type="component" value="Unassembled WGS sequence"/>
</dbReference>
<evidence type="ECO:0000313" key="4">
    <source>
        <dbReference type="EMBL" id="GIH14020.1"/>
    </source>
</evidence>
<reference evidence="4" key="1">
    <citation type="submission" date="2021-01" db="EMBL/GenBank/DDBJ databases">
        <title>Whole genome shotgun sequence of Rugosimonospora africana NBRC 104875.</title>
        <authorList>
            <person name="Komaki H."/>
            <person name="Tamura T."/>
        </authorList>
    </citation>
    <scope>NUCLEOTIDE SEQUENCE</scope>
    <source>
        <strain evidence="4">NBRC 104875</strain>
    </source>
</reference>
<dbReference type="InterPro" id="IPR000182">
    <property type="entry name" value="GNAT_dom"/>
</dbReference>
<evidence type="ECO:0000259" key="3">
    <source>
        <dbReference type="PROSITE" id="PS51186"/>
    </source>
</evidence>
<dbReference type="AlphaFoldDB" id="A0A8J3VPE8"/>
<dbReference type="EMBL" id="BONZ01000021">
    <property type="protein sequence ID" value="GIH14020.1"/>
    <property type="molecule type" value="Genomic_DNA"/>
</dbReference>
<dbReference type="PANTHER" id="PTHR43877">
    <property type="entry name" value="AMINOALKYLPHOSPHONATE N-ACETYLTRANSFERASE-RELATED-RELATED"/>
    <property type="match status" value="1"/>
</dbReference>